<dbReference type="Proteomes" id="UP001410795">
    <property type="component" value="Unassembled WGS sequence"/>
</dbReference>
<dbReference type="PROSITE" id="PS51257">
    <property type="entry name" value="PROKAR_LIPOPROTEIN"/>
    <property type="match status" value="1"/>
</dbReference>
<accession>A0ABP7BHD1</accession>
<organism evidence="2 3">
    <name type="scientific">Microbacterium marinilacus</name>
    <dbReference type="NCBI Taxonomy" id="415209"/>
    <lineage>
        <taxon>Bacteria</taxon>
        <taxon>Bacillati</taxon>
        <taxon>Actinomycetota</taxon>
        <taxon>Actinomycetes</taxon>
        <taxon>Micrococcales</taxon>
        <taxon>Microbacteriaceae</taxon>
        <taxon>Microbacterium</taxon>
    </lineage>
</organism>
<feature type="chain" id="PRO_5046812818" evidence="1">
    <location>
        <begin position="24"/>
        <end position="146"/>
    </location>
</feature>
<comment type="caution">
    <text evidence="2">The sequence shown here is derived from an EMBL/GenBank/DDBJ whole genome shotgun (WGS) entry which is preliminary data.</text>
</comment>
<evidence type="ECO:0000313" key="3">
    <source>
        <dbReference type="Proteomes" id="UP001410795"/>
    </source>
</evidence>
<keyword evidence="3" id="KW-1185">Reference proteome</keyword>
<protein>
    <submittedName>
        <fullName evidence="2">Uncharacterized protein</fullName>
    </submittedName>
</protein>
<dbReference type="EMBL" id="BAAAYV010000009">
    <property type="protein sequence ID" value="GAA3659322.1"/>
    <property type="molecule type" value="Genomic_DNA"/>
</dbReference>
<dbReference type="RefSeq" id="WP_221859043.1">
    <property type="nucleotide sequence ID" value="NZ_BAAAYV010000009.1"/>
</dbReference>
<name>A0ABP7BHD1_9MICO</name>
<sequence length="146" mass="15191">MPIRTTRNAVAAIAAIALFPILAGCSAGGQSVADACEIMQNGTEELNSKAAELQSAITSDPESLGDLVAEVDAEISSLGEDITNEEVKPVYDRFAAAFSDLTSQLQTLAEVDVTDTEAVTEATENMTATSTELTDAQTELTEVCSA</sequence>
<evidence type="ECO:0000313" key="2">
    <source>
        <dbReference type="EMBL" id="GAA3659322.1"/>
    </source>
</evidence>
<proteinExistence type="predicted"/>
<gene>
    <name evidence="2" type="ORF">GCM10022202_20040</name>
</gene>
<reference evidence="3" key="1">
    <citation type="journal article" date="2019" name="Int. J. Syst. Evol. Microbiol.">
        <title>The Global Catalogue of Microorganisms (GCM) 10K type strain sequencing project: providing services to taxonomists for standard genome sequencing and annotation.</title>
        <authorList>
            <consortium name="The Broad Institute Genomics Platform"/>
            <consortium name="The Broad Institute Genome Sequencing Center for Infectious Disease"/>
            <person name="Wu L."/>
            <person name="Ma J."/>
        </authorList>
    </citation>
    <scope>NUCLEOTIDE SEQUENCE [LARGE SCALE GENOMIC DNA]</scope>
    <source>
        <strain evidence="3">JCM 16546</strain>
    </source>
</reference>
<feature type="signal peptide" evidence="1">
    <location>
        <begin position="1"/>
        <end position="23"/>
    </location>
</feature>
<keyword evidence="1" id="KW-0732">Signal</keyword>
<evidence type="ECO:0000256" key="1">
    <source>
        <dbReference type="SAM" id="SignalP"/>
    </source>
</evidence>